<evidence type="ECO:0000256" key="5">
    <source>
        <dbReference type="ARBA" id="ARBA00022989"/>
    </source>
</evidence>
<keyword evidence="3 7" id="KW-1003">Cell membrane</keyword>
<feature type="transmembrane region" description="Helical" evidence="7">
    <location>
        <begin position="57"/>
        <end position="79"/>
    </location>
</feature>
<keyword evidence="4 7" id="KW-0812">Transmembrane</keyword>
<evidence type="ECO:0000313" key="10">
    <source>
        <dbReference type="Proteomes" id="UP000184171"/>
    </source>
</evidence>
<dbReference type="Proteomes" id="UP000184171">
    <property type="component" value="Unassembled WGS sequence"/>
</dbReference>
<dbReference type="AlphaFoldDB" id="A0A1M6BM45"/>
<evidence type="ECO:0000259" key="8">
    <source>
        <dbReference type="Pfam" id="PF09335"/>
    </source>
</evidence>
<feature type="domain" description="VTT" evidence="8">
    <location>
        <begin position="39"/>
        <end position="162"/>
    </location>
</feature>
<dbReference type="PANTHER" id="PTHR30353:SF15">
    <property type="entry name" value="INNER MEMBRANE PROTEIN YABI"/>
    <property type="match status" value="1"/>
</dbReference>
<dbReference type="STRING" id="1122189.SAMN02745165_00233"/>
<evidence type="ECO:0000256" key="4">
    <source>
        <dbReference type="ARBA" id="ARBA00022692"/>
    </source>
</evidence>
<comment type="subcellular location">
    <subcellularLocation>
        <location evidence="1 7">Cell membrane</location>
        <topology evidence="1 7">Multi-pass membrane protein</topology>
    </subcellularLocation>
</comment>
<dbReference type="GO" id="GO:0005886">
    <property type="term" value="C:plasma membrane"/>
    <property type="evidence" value="ECO:0007669"/>
    <property type="project" value="UniProtKB-SubCell"/>
</dbReference>
<dbReference type="Pfam" id="PF09335">
    <property type="entry name" value="VTT_dom"/>
    <property type="match status" value="1"/>
</dbReference>
<comment type="similarity">
    <text evidence="2 7">Belongs to the DedA family.</text>
</comment>
<feature type="transmembrane region" description="Helical" evidence="7">
    <location>
        <begin position="175"/>
        <end position="195"/>
    </location>
</feature>
<evidence type="ECO:0000313" key="9">
    <source>
        <dbReference type="EMBL" id="SHI49809.1"/>
    </source>
</evidence>
<proteinExistence type="inferred from homology"/>
<dbReference type="RefSeq" id="WP_072904913.1">
    <property type="nucleotide sequence ID" value="NZ_FQZT01000001.1"/>
</dbReference>
<protein>
    <submittedName>
        <fullName evidence="9">Membrane protein DedA, SNARE-associated domain</fullName>
    </submittedName>
</protein>
<dbReference type="OrthoDB" id="9801622at2"/>
<name>A0A1M6BM45_MALRU</name>
<keyword evidence="5 7" id="KW-1133">Transmembrane helix</keyword>
<dbReference type="EMBL" id="FQZT01000001">
    <property type="protein sequence ID" value="SHI49809.1"/>
    <property type="molecule type" value="Genomic_DNA"/>
</dbReference>
<gene>
    <name evidence="9" type="ORF">SAMN02745165_00233</name>
</gene>
<keyword evidence="6 7" id="KW-0472">Membrane</keyword>
<accession>A0A1M6BM45</accession>
<evidence type="ECO:0000256" key="6">
    <source>
        <dbReference type="ARBA" id="ARBA00023136"/>
    </source>
</evidence>
<dbReference type="InterPro" id="IPR032816">
    <property type="entry name" value="VTT_dom"/>
</dbReference>
<feature type="transmembrane region" description="Helical" evidence="7">
    <location>
        <begin position="142"/>
        <end position="163"/>
    </location>
</feature>
<reference evidence="9 10" key="1">
    <citation type="submission" date="2016-11" db="EMBL/GenBank/DDBJ databases">
        <authorList>
            <person name="Jaros S."/>
            <person name="Januszkiewicz K."/>
            <person name="Wedrychowicz H."/>
        </authorList>
    </citation>
    <scope>NUCLEOTIDE SEQUENCE [LARGE SCALE GENOMIC DNA]</scope>
    <source>
        <strain evidence="9 10">DSM 5091</strain>
    </source>
</reference>
<organism evidence="9 10">
    <name type="scientific">Malonomonas rubra DSM 5091</name>
    <dbReference type="NCBI Taxonomy" id="1122189"/>
    <lineage>
        <taxon>Bacteria</taxon>
        <taxon>Pseudomonadati</taxon>
        <taxon>Thermodesulfobacteriota</taxon>
        <taxon>Desulfuromonadia</taxon>
        <taxon>Desulfuromonadales</taxon>
        <taxon>Geopsychrobacteraceae</taxon>
        <taxon>Malonomonas</taxon>
    </lineage>
</organism>
<evidence type="ECO:0000256" key="7">
    <source>
        <dbReference type="RuleBase" id="RU367016"/>
    </source>
</evidence>
<feature type="transmembrane region" description="Helical" evidence="7">
    <location>
        <begin position="20"/>
        <end position="50"/>
    </location>
</feature>
<evidence type="ECO:0000256" key="3">
    <source>
        <dbReference type="ARBA" id="ARBA00022475"/>
    </source>
</evidence>
<evidence type="ECO:0000256" key="2">
    <source>
        <dbReference type="ARBA" id="ARBA00010792"/>
    </source>
</evidence>
<dbReference type="InterPro" id="IPR032818">
    <property type="entry name" value="DedA-like"/>
</dbReference>
<keyword evidence="10" id="KW-1185">Reference proteome</keyword>
<dbReference type="PANTHER" id="PTHR30353">
    <property type="entry name" value="INNER MEMBRANE PROTEIN DEDA-RELATED"/>
    <property type="match status" value="1"/>
</dbReference>
<sequence length="205" mass="22542">MNDWLHQSIQLLPAGNSYYFLLLAIAFIESLPIFGLLMPGSTLIVLAGFLAFQGKGLYFPIMLLTASGALLGDLLSFWLGSHFGSKLLLTRSFRKHRMLVKQSETFFCSHGGKSVFFARFLGPIRGITPFIAGLSNMPAKLFSIYAVISAALWGIVYPGLGYLGGASWEQAQSMTARFGLLVLLALAITIIHYWLRRSLKSSGEK</sequence>
<evidence type="ECO:0000256" key="1">
    <source>
        <dbReference type="ARBA" id="ARBA00004651"/>
    </source>
</evidence>